<organism evidence="7 8">
    <name type="scientific">Pseudonocardia oroxyli</name>
    <dbReference type="NCBI Taxonomy" id="366584"/>
    <lineage>
        <taxon>Bacteria</taxon>
        <taxon>Bacillati</taxon>
        <taxon>Actinomycetota</taxon>
        <taxon>Actinomycetes</taxon>
        <taxon>Pseudonocardiales</taxon>
        <taxon>Pseudonocardiaceae</taxon>
        <taxon>Pseudonocardia</taxon>
    </lineage>
</organism>
<name>A0A1G7N5Y1_PSEOR</name>
<evidence type="ECO:0000256" key="2">
    <source>
        <dbReference type="ARBA" id="ARBA00022692"/>
    </source>
</evidence>
<evidence type="ECO:0000256" key="4">
    <source>
        <dbReference type="ARBA" id="ARBA00023136"/>
    </source>
</evidence>
<evidence type="ECO:0000259" key="6">
    <source>
        <dbReference type="Pfam" id="PF02656"/>
    </source>
</evidence>
<gene>
    <name evidence="7" type="ORF">SAMN05216377_106140</name>
</gene>
<dbReference type="EMBL" id="FNBE01000006">
    <property type="protein sequence ID" value="SDF69297.1"/>
    <property type="molecule type" value="Genomic_DNA"/>
</dbReference>
<reference evidence="7 8" key="1">
    <citation type="submission" date="2016-10" db="EMBL/GenBank/DDBJ databases">
        <authorList>
            <person name="de Groot N.N."/>
        </authorList>
    </citation>
    <scope>NUCLEOTIDE SEQUENCE [LARGE SCALE GENOMIC DNA]</scope>
    <source>
        <strain evidence="7 8">CGMCC 4.3143</strain>
    </source>
</reference>
<evidence type="ECO:0000313" key="7">
    <source>
        <dbReference type="EMBL" id="SDF69297.1"/>
    </source>
</evidence>
<evidence type="ECO:0000256" key="5">
    <source>
        <dbReference type="SAM" id="Phobius"/>
    </source>
</evidence>
<evidence type="ECO:0000256" key="3">
    <source>
        <dbReference type="ARBA" id="ARBA00022989"/>
    </source>
</evidence>
<dbReference type="AlphaFoldDB" id="A0A1G7N5Y1"/>
<dbReference type="STRING" id="366584.SAMN05216377_106140"/>
<keyword evidence="4 5" id="KW-0472">Membrane</keyword>
<dbReference type="RefSeq" id="WP_093081963.1">
    <property type="nucleotide sequence ID" value="NZ_FNBE01000006.1"/>
</dbReference>
<keyword evidence="2 5" id="KW-0812">Transmembrane</keyword>
<dbReference type="InterPro" id="IPR003807">
    <property type="entry name" value="DUF202"/>
</dbReference>
<dbReference type="Pfam" id="PF02656">
    <property type="entry name" value="DUF202"/>
    <property type="match status" value="1"/>
</dbReference>
<evidence type="ECO:0000256" key="1">
    <source>
        <dbReference type="ARBA" id="ARBA00004127"/>
    </source>
</evidence>
<proteinExistence type="predicted"/>
<comment type="subcellular location">
    <subcellularLocation>
        <location evidence="1">Endomembrane system</location>
        <topology evidence="1">Multi-pass membrane protein</topology>
    </subcellularLocation>
</comment>
<keyword evidence="3 5" id="KW-1133">Transmembrane helix</keyword>
<feature type="transmembrane region" description="Helical" evidence="5">
    <location>
        <begin position="78"/>
        <end position="102"/>
    </location>
</feature>
<sequence length="106" mass="10734">MSVVDPGLQPERTGLAWRRTTVSLAVVSLAGTRLLPDPVGLVGLAGLVAAIALLVLGERRYRRVRRALARDPDAAVAGGLLVPLTAATTLLLGAGAAVYVLAAGVG</sequence>
<dbReference type="GO" id="GO:0012505">
    <property type="term" value="C:endomembrane system"/>
    <property type="evidence" value="ECO:0007669"/>
    <property type="project" value="UniProtKB-SubCell"/>
</dbReference>
<accession>A0A1G7N5Y1</accession>
<feature type="domain" description="DUF202" evidence="6">
    <location>
        <begin position="5"/>
        <end position="67"/>
    </location>
</feature>
<protein>
    <recommendedName>
        <fullName evidence="6">DUF202 domain-containing protein</fullName>
    </recommendedName>
</protein>
<evidence type="ECO:0000313" key="8">
    <source>
        <dbReference type="Proteomes" id="UP000198967"/>
    </source>
</evidence>
<dbReference type="Proteomes" id="UP000198967">
    <property type="component" value="Unassembled WGS sequence"/>
</dbReference>
<keyword evidence="8" id="KW-1185">Reference proteome</keyword>
<dbReference type="OrthoDB" id="3701077at2"/>
<feature type="transmembrane region" description="Helical" evidence="5">
    <location>
        <begin position="39"/>
        <end position="57"/>
    </location>
</feature>